<evidence type="ECO:0008006" key="4">
    <source>
        <dbReference type="Google" id="ProtNLM"/>
    </source>
</evidence>
<dbReference type="Proteomes" id="UP000317043">
    <property type="component" value="Unassembled WGS sequence"/>
</dbReference>
<dbReference type="InParanoid" id="A0A543AWM2"/>
<accession>A0A543AWM2</accession>
<comment type="caution">
    <text evidence="2">The sequence shown here is derived from an EMBL/GenBank/DDBJ whole genome shotgun (WGS) entry which is preliminary data.</text>
</comment>
<organism evidence="2 3">
    <name type="scientific">Stackebrandtia endophytica</name>
    <dbReference type="NCBI Taxonomy" id="1496996"/>
    <lineage>
        <taxon>Bacteria</taxon>
        <taxon>Bacillati</taxon>
        <taxon>Actinomycetota</taxon>
        <taxon>Actinomycetes</taxon>
        <taxon>Glycomycetales</taxon>
        <taxon>Glycomycetaceae</taxon>
        <taxon>Stackebrandtia</taxon>
    </lineage>
</organism>
<evidence type="ECO:0000256" key="1">
    <source>
        <dbReference type="SAM" id="MobiDB-lite"/>
    </source>
</evidence>
<name>A0A543AWM2_9ACTN</name>
<proteinExistence type="predicted"/>
<gene>
    <name evidence="2" type="ORF">FB566_2521</name>
</gene>
<sequence length="66" mass="7423">MTWTWHFTDASGEPVEAPEGGDHSNQGDAESWLGEIWRDLAEEGAVMAILKEDDRTEYEMPLTSPE</sequence>
<evidence type="ECO:0000313" key="3">
    <source>
        <dbReference type="Proteomes" id="UP000317043"/>
    </source>
</evidence>
<dbReference type="EMBL" id="VFOW01000001">
    <property type="protein sequence ID" value="TQL76977.1"/>
    <property type="molecule type" value="Genomic_DNA"/>
</dbReference>
<dbReference type="AlphaFoldDB" id="A0A543AWM2"/>
<feature type="region of interest" description="Disordered" evidence="1">
    <location>
        <begin position="1"/>
        <end position="29"/>
    </location>
</feature>
<evidence type="ECO:0000313" key="2">
    <source>
        <dbReference type="EMBL" id="TQL76977.1"/>
    </source>
</evidence>
<reference evidence="2 3" key="1">
    <citation type="submission" date="2019-06" db="EMBL/GenBank/DDBJ databases">
        <title>Sequencing the genomes of 1000 actinobacteria strains.</title>
        <authorList>
            <person name="Klenk H.-P."/>
        </authorList>
    </citation>
    <scope>NUCLEOTIDE SEQUENCE [LARGE SCALE GENOMIC DNA]</scope>
    <source>
        <strain evidence="2 3">DSM 45928</strain>
    </source>
</reference>
<dbReference type="OrthoDB" id="3214648at2"/>
<keyword evidence="3" id="KW-1185">Reference proteome</keyword>
<protein>
    <recommendedName>
        <fullName evidence="4">YD repeat-containing protein</fullName>
    </recommendedName>
</protein>
<dbReference type="RefSeq" id="WP_142039189.1">
    <property type="nucleotide sequence ID" value="NZ_JBHTGS010000001.1"/>
</dbReference>